<protein>
    <submittedName>
        <fullName evidence="2">Uncharacterized protein</fullName>
    </submittedName>
</protein>
<dbReference type="OrthoDB" id="2015280at2759"/>
<accession>A0A154NWU3</accession>
<keyword evidence="3" id="KW-1185">Reference proteome</keyword>
<feature type="region of interest" description="Disordered" evidence="1">
    <location>
        <begin position="44"/>
        <end position="92"/>
    </location>
</feature>
<feature type="compositionally biased region" description="Basic and acidic residues" evidence="1">
    <location>
        <begin position="71"/>
        <end position="83"/>
    </location>
</feature>
<evidence type="ECO:0000256" key="1">
    <source>
        <dbReference type="SAM" id="MobiDB-lite"/>
    </source>
</evidence>
<sequence length="92" mass="10481">MEVIKTTPTRIKAYIFNRNKITAKQNGRLNNPVPRHLKTVRYHSGAMQVTKTETSTKDRGAVSSVQNVNERQTERERERKKESSSVGPAITQ</sequence>
<evidence type="ECO:0000313" key="3">
    <source>
        <dbReference type="Proteomes" id="UP000076502"/>
    </source>
</evidence>
<dbReference type="Proteomes" id="UP000076502">
    <property type="component" value="Unassembled WGS sequence"/>
</dbReference>
<organism evidence="2 3">
    <name type="scientific">Dufourea novaeangliae</name>
    <name type="common">Sweat bee</name>
    <dbReference type="NCBI Taxonomy" id="178035"/>
    <lineage>
        <taxon>Eukaryota</taxon>
        <taxon>Metazoa</taxon>
        <taxon>Ecdysozoa</taxon>
        <taxon>Arthropoda</taxon>
        <taxon>Hexapoda</taxon>
        <taxon>Insecta</taxon>
        <taxon>Pterygota</taxon>
        <taxon>Neoptera</taxon>
        <taxon>Endopterygota</taxon>
        <taxon>Hymenoptera</taxon>
        <taxon>Apocrita</taxon>
        <taxon>Aculeata</taxon>
        <taxon>Apoidea</taxon>
        <taxon>Anthophila</taxon>
        <taxon>Halictidae</taxon>
        <taxon>Rophitinae</taxon>
        <taxon>Dufourea</taxon>
    </lineage>
</organism>
<dbReference type="AlphaFoldDB" id="A0A154NWU3"/>
<proteinExistence type="predicted"/>
<reference evidence="2 3" key="1">
    <citation type="submission" date="2015-07" db="EMBL/GenBank/DDBJ databases">
        <title>The genome of Dufourea novaeangliae.</title>
        <authorList>
            <person name="Pan H."/>
            <person name="Kapheim K."/>
        </authorList>
    </citation>
    <scope>NUCLEOTIDE SEQUENCE [LARGE SCALE GENOMIC DNA]</scope>
    <source>
        <strain evidence="2">0120121106</strain>
        <tissue evidence="2">Whole body</tissue>
    </source>
</reference>
<gene>
    <name evidence="2" type="ORF">WN55_02025</name>
</gene>
<evidence type="ECO:0000313" key="2">
    <source>
        <dbReference type="EMBL" id="KZC04139.1"/>
    </source>
</evidence>
<name>A0A154NWU3_DUFNO</name>
<dbReference type="EMBL" id="KQ434777">
    <property type="protein sequence ID" value="KZC04139.1"/>
    <property type="molecule type" value="Genomic_DNA"/>
</dbReference>